<proteinExistence type="predicted"/>
<protein>
    <recommendedName>
        <fullName evidence="3">AbiEi antitoxin C-terminal domain-containing protein</fullName>
    </recommendedName>
</protein>
<evidence type="ECO:0000313" key="2">
    <source>
        <dbReference type="Proteomes" id="UP000011721"/>
    </source>
</evidence>
<dbReference type="STRING" id="1167006.UWK_01232"/>
<accession>M1P2T4</accession>
<evidence type="ECO:0008006" key="3">
    <source>
        <dbReference type="Google" id="ProtNLM"/>
    </source>
</evidence>
<dbReference type="InterPro" id="IPR045738">
    <property type="entry name" value="DUF6088"/>
</dbReference>
<dbReference type="HOGENOM" id="CLU_097848_0_0_7"/>
<reference evidence="2" key="1">
    <citation type="journal article" date="2013" name="Stand. Genomic Sci.">
        <title>Complete genome sequence of Desulfocapsa sulfexigens, a marine deltaproteobacterium specialized in disproportionating inorganic sulfur compounds.</title>
        <authorList>
            <person name="Finster K.W."/>
            <person name="Kjeldsen K.U."/>
            <person name="Kube M."/>
            <person name="Reinhardt R."/>
            <person name="Mussmann M."/>
            <person name="Amann R."/>
            <person name="Schreiber L."/>
        </authorList>
    </citation>
    <scope>NUCLEOTIDE SEQUENCE [LARGE SCALE GENOMIC DNA]</scope>
    <source>
        <strain evidence="2">DSM 10523 / SB164P1</strain>
    </source>
</reference>
<dbReference type="EMBL" id="CP003985">
    <property type="protein sequence ID" value="AGF77798.1"/>
    <property type="molecule type" value="Genomic_DNA"/>
</dbReference>
<name>M1P2T4_DESSD</name>
<dbReference type="KEGG" id="dsf:UWK_01232"/>
<dbReference type="RefSeq" id="WP_015403492.1">
    <property type="nucleotide sequence ID" value="NC_020304.1"/>
</dbReference>
<dbReference type="eggNOG" id="COG5340">
    <property type="taxonomic scope" value="Bacteria"/>
</dbReference>
<dbReference type="Pfam" id="PF19570">
    <property type="entry name" value="DUF6088"/>
    <property type="match status" value="1"/>
</dbReference>
<dbReference type="PATRIC" id="fig|1167006.5.peg.1363"/>
<dbReference type="Proteomes" id="UP000011721">
    <property type="component" value="Chromosome"/>
</dbReference>
<keyword evidence="2" id="KW-1185">Reference proteome</keyword>
<sequence length="241" mass="27079">MNISDIIRSKVARFAKGYVFTFIDFVDMVESKEGLIKALNRLAASGEIAKLAKGKYYKPEQSPFGELPPNQYQVVKDLLERDGRVEGYLTGLSIYNTLGLTTQVSNTIQIGKNEVRSSMKRGKYSISFVKQKNTITRENIPLLQLLDVLRFIKKIPDSKTDRSCKVIQSLMSKLSEKELEVLVRLALKYPPSTRALLGVILDSLGKVRLTEKLRKSLNPITIYKIPGVSGVFSSASEWCIK</sequence>
<evidence type="ECO:0000313" key="1">
    <source>
        <dbReference type="EMBL" id="AGF77798.1"/>
    </source>
</evidence>
<dbReference type="OrthoDB" id="583588at2"/>
<organism evidence="1 2">
    <name type="scientific">Desulfocapsa sulfexigens (strain DSM 10523 / SB164P1)</name>
    <dbReference type="NCBI Taxonomy" id="1167006"/>
    <lineage>
        <taxon>Bacteria</taxon>
        <taxon>Pseudomonadati</taxon>
        <taxon>Thermodesulfobacteriota</taxon>
        <taxon>Desulfobulbia</taxon>
        <taxon>Desulfobulbales</taxon>
        <taxon>Desulfocapsaceae</taxon>
        <taxon>Desulfocapsa</taxon>
    </lineage>
</organism>
<dbReference type="AlphaFoldDB" id="M1P2T4"/>
<gene>
    <name evidence="1" type="ordered locus">UWK_01232</name>
</gene>